<dbReference type="PANTHER" id="PTHR43625">
    <property type="entry name" value="AFLATOXIN B1 ALDEHYDE REDUCTASE"/>
    <property type="match status" value="1"/>
</dbReference>
<evidence type="ECO:0000259" key="2">
    <source>
        <dbReference type="Pfam" id="PF00248"/>
    </source>
</evidence>
<evidence type="ECO:0000256" key="1">
    <source>
        <dbReference type="ARBA" id="ARBA00023002"/>
    </source>
</evidence>
<keyword evidence="1" id="KW-0560">Oxidoreductase</keyword>
<keyword evidence="4" id="KW-1185">Reference proteome</keyword>
<organism evidence="3 4">
    <name type="scientific">Herbidospora galbida</name>
    <dbReference type="NCBI Taxonomy" id="2575442"/>
    <lineage>
        <taxon>Bacteria</taxon>
        <taxon>Bacillati</taxon>
        <taxon>Actinomycetota</taxon>
        <taxon>Actinomycetes</taxon>
        <taxon>Streptosporangiales</taxon>
        <taxon>Streptosporangiaceae</taxon>
        <taxon>Herbidospora</taxon>
    </lineage>
</organism>
<dbReference type="CDD" id="cd19088">
    <property type="entry name" value="AKR_AKR13B1"/>
    <property type="match status" value="1"/>
</dbReference>
<dbReference type="InterPro" id="IPR050791">
    <property type="entry name" value="Aldo-Keto_reductase"/>
</dbReference>
<dbReference type="EMBL" id="SZQA01000065">
    <property type="protein sequence ID" value="TKK78847.1"/>
    <property type="molecule type" value="Genomic_DNA"/>
</dbReference>
<dbReference type="InterPro" id="IPR023210">
    <property type="entry name" value="NADP_OxRdtase_dom"/>
</dbReference>
<name>A0A4U3LW33_9ACTN</name>
<comment type="caution">
    <text evidence="3">The sequence shown here is derived from an EMBL/GenBank/DDBJ whole genome shotgun (WGS) entry which is preliminary data.</text>
</comment>
<feature type="domain" description="NADP-dependent oxidoreductase" evidence="2">
    <location>
        <begin position="8"/>
        <end position="200"/>
    </location>
</feature>
<feature type="domain" description="NADP-dependent oxidoreductase" evidence="2">
    <location>
        <begin position="205"/>
        <end position="265"/>
    </location>
</feature>
<accession>A0A4U3LW33</accession>
<evidence type="ECO:0000313" key="3">
    <source>
        <dbReference type="EMBL" id="TKK78847.1"/>
    </source>
</evidence>
<protein>
    <submittedName>
        <fullName evidence="3">Oxidoreductase</fullName>
    </submittedName>
</protein>
<dbReference type="RefSeq" id="WP_137251655.1">
    <property type="nucleotide sequence ID" value="NZ_SZQA01000065.1"/>
</dbReference>
<dbReference type="GO" id="GO:0005737">
    <property type="term" value="C:cytoplasm"/>
    <property type="evidence" value="ECO:0007669"/>
    <property type="project" value="TreeGrafter"/>
</dbReference>
<dbReference type="GO" id="GO:0016491">
    <property type="term" value="F:oxidoreductase activity"/>
    <property type="evidence" value="ECO:0007669"/>
    <property type="project" value="UniProtKB-KW"/>
</dbReference>
<dbReference type="AlphaFoldDB" id="A0A4U3LW33"/>
<dbReference type="Proteomes" id="UP000308705">
    <property type="component" value="Unassembled WGS sequence"/>
</dbReference>
<dbReference type="PANTHER" id="PTHR43625:SF40">
    <property type="entry name" value="ALDO-KETO REDUCTASE YAKC [NADP(+)]"/>
    <property type="match status" value="1"/>
</dbReference>
<proteinExistence type="predicted"/>
<dbReference type="InterPro" id="IPR036812">
    <property type="entry name" value="NAD(P)_OxRdtase_dom_sf"/>
</dbReference>
<reference evidence="3 4" key="1">
    <citation type="submission" date="2019-04" db="EMBL/GenBank/DDBJ databases">
        <title>Herbidospora sp. NEAU-GS14.nov., a novel actinomycete isolated from soil.</title>
        <authorList>
            <person name="Han L."/>
        </authorList>
    </citation>
    <scope>NUCLEOTIDE SEQUENCE [LARGE SCALE GENOMIC DNA]</scope>
    <source>
        <strain evidence="3 4">NEAU-GS14</strain>
    </source>
</reference>
<sequence length="268" mass="28663">MTVPTGTIGFGAMRLADAGIWRGPADRPAAVRLLRKVAELGVPLIDTADAYALGDNERLIAEALHPYPDGLIVATKAGEARPSPGEWVPVGHPAYLRQQAELSLRRLRTDHIPLFYLHRIDPLVALEDQLGALVELREAGKIGAIGLSEVSVGQLDAALEITAIAAVQNAYNVGDRTHEAMVERTAELGIAFVPFYPIASSHPGVREVAAELGATTAQVSLAWLLRRAPNMLPIPGTTSEVHLAENLRAADLKLTDEQYDRVQSVAGG</sequence>
<dbReference type="OrthoDB" id="9768793at2"/>
<dbReference type="Pfam" id="PF00248">
    <property type="entry name" value="Aldo_ket_red"/>
    <property type="match status" value="2"/>
</dbReference>
<dbReference type="SUPFAM" id="SSF51430">
    <property type="entry name" value="NAD(P)-linked oxidoreductase"/>
    <property type="match status" value="1"/>
</dbReference>
<evidence type="ECO:0000313" key="4">
    <source>
        <dbReference type="Proteomes" id="UP000308705"/>
    </source>
</evidence>
<dbReference type="Gene3D" id="3.20.20.100">
    <property type="entry name" value="NADP-dependent oxidoreductase domain"/>
    <property type="match status" value="1"/>
</dbReference>
<gene>
    <name evidence="3" type="ORF">FDA94_36830</name>
</gene>